<dbReference type="PANTHER" id="PTHR42771:SF2">
    <property type="entry name" value="IRON(3+)-HYDROXAMATE IMPORT ATP-BINDING PROTEIN FHUC"/>
    <property type="match status" value="1"/>
</dbReference>
<proteinExistence type="predicted"/>
<dbReference type="GO" id="GO:0005524">
    <property type="term" value="F:ATP binding"/>
    <property type="evidence" value="ECO:0007669"/>
    <property type="project" value="UniProtKB-KW"/>
</dbReference>
<keyword evidence="8" id="KW-0406">Ion transport</keyword>
<dbReference type="Proteomes" id="UP001165580">
    <property type="component" value="Unassembled WGS sequence"/>
</dbReference>
<sequence length="305" mass="31767">MTRDHTLVAADLTLGYGDRTVVDGLDLAVPPGAVTAIVGANACGKSTLLRSMSRLLAPKGGQVLLDGKQVHRIPAKELARTLGLLPQSPIAPEGITVSDLVGRGRHPHQSLFARWNAADDAAVAAALEATETVALADRPVDELSGGQRQRVWIAMALAQQTELLLLDEPTTFLDVSHQIDVLDLLTDLNRTRGTTIVMVLHDLNLAARYADHLVALADGRVHAAGTPAEVLTEDVVRAVFGLENRIIADPTSGKPLMLPLGRHHVAGAVPSLAGDVAGLPPQGAGAATVLTVAGAVPDGALPSER</sequence>
<dbReference type="RefSeq" id="WP_259487198.1">
    <property type="nucleotide sequence ID" value="NZ_JANTEZ010000005.1"/>
</dbReference>
<gene>
    <name evidence="11" type="ORF">NVV95_14160</name>
</gene>
<accession>A0ABT2GHJ1</accession>
<evidence type="ECO:0000256" key="9">
    <source>
        <dbReference type="ARBA" id="ARBA00023136"/>
    </source>
</evidence>
<evidence type="ECO:0000256" key="3">
    <source>
        <dbReference type="ARBA" id="ARBA00022475"/>
    </source>
</evidence>
<evidence type="ECO:0000256" key="8">
    <source>
        <dbReference type="ARBA" id="ARBA00023065"/>
    </source>
</evidence>
<keyword evidence="9" id="KW-0472">Membrane</keyword>
<dbReference type="InterPro" id="IPR003439">
    <property type="entry name" value="ABC_transporter-like_ATP-bd"/>
</dbReference>
<reference evidence="11" key="1">
    <citation type="submission" date="2022-08" db="EMBL/GenBank/DDBJ databases">
        <authorList>
            <person name="Deng Y."/>
            <person name="Han X.-F."/>
            <person name="Zhang Y.-Q."/>
        </authorList>
    </citation>
    <scope>NUCLEOTIDE SEQUENCE</scope>
    <source>
        <strain evidence="11">CPCC 205716</strain>
    </source>
</reference>
<evidence type="ECO:0000256" key="4">
    <source>
        <dbReference type="ARBA" id="ARBA00022496"/>
    </source>
</evidence>
<evidence type="ECO:0000256" key="5">
    <source>
        <dbReference type="ARBA" id="ARBA00022741"/>
    </source>
</evidence>
<dbReference type="CDD" id="cd03214">
    <property type="entry name" value="ABC_Iron-Siderophores_B12_Hemin"/>
    <property type="match status" value="1"/>
</dbReference>
<dbReference type="PANTHER" id="PTHR42771">
    <property type="entry name" value="IRON(3+)-HYDROXAMATE IMPORT ATP-BINDING PROTEIN FHUC"/>
    <property type="match status" value="1"/>
</dbReference>
<dbReference type="Gene3D" id="3.40.50.300">
    <property type="entry name" value="P-loop containing nucleotide triphosphate hydrolases"/>
    <property type="match status" value="1"/>
</dbReference>
<dbReference type="InterPro" id="IPR017871">
    <property type="entry name" value="ABC_transporter-like_CS"/>
</dbReference>
<dbReference type="PROSITE" id="PS00211">
    <property type="entry name" value="ABC_TRANSPORTER_1"/>
    <property type="match status" value="1"/>
</dbReference>
<evidence type="ECO:0000313" key="12">
    <source>
        <dbReference type="Proteomes" id="UP001165580"/>
    </source>
</evidence>
<evidence type="ECO:0000256" key="1">
    <source>
        <dbReference type="ARBA" id="ARBA00004202"/>
    </source>
</evidence>
<keyword evidence="7" id="KW-0408">Iron</keyword>
<evidence type="ECO:0000259" key="10">
    <source>
        <dbReference type="PROSITE" id="PS50893"/>
    </source>
</evidence>
<comment type="subcellular location">
    <subcellularLocation>
        <location evidence="1">Cell membrane</location>
        <topology evidence="1">Peripheral membrane protein</topology>
    </subcellularLocation>
</comment>
<dbReference type="PROSITE" id="PS50893">
    <property type="entry name" value="ABC_TRANSPORTER_2"/>
    <property type="match status" value="1"/>
</dbReference>
<dbReference type="InterPro" id="IPR027417">
    <property type="entry name" value="P-loop_NTPase"/>
</dbReference>
<keyword evidence="3" id="KW-1003">Cell membrane</keyword>
<name>A0ABT2GHJ1_9MICO</name>
<organism evidence="11 12">
    <name type="scientific">Herbiconiux gentiana</name>
    <dbReference type="NCBI Taxonomy" id="2970912"/>
    <lineage>
        <taxon>Bacteria</taxon>
        <taxon>Bacillati</taxon>
        <taxon>Actinomycetota</taxon>
        <taxon>Actinomycetes</taxon>
        <taxon>Micrococcales</taxon>
        <taxon>Microbacteriaceae</taxon>
        <taxon>Herbiconiux</taxon>
    </lineage>
</organism>
<evidence type="ECO:0000256" key="6">
    <source>
        <dbReference type="ARBA" id="ARBA00022840"/>
    </source>
</evidence>
<dbReference type="SUPFAM" id="SSF52540">
    <property type="entry name" value="P-loop containing nucleoside triphosphate hydrolases"/>
    <property type="match status" value="1"/>
</dbReference>
<feature type="domain" description="ABC transporter" evidence="10">
    <location>
        <begin position="7"/>
        <end position="243"/>
    </location>
</feature>
<keyword evidence="5" id="KW-0547">Nucleotide-binding</keyword>
<keyword evidence="12" id="KW-1185">Reference proteome</keyword>
<dbReference type="InterPro" id="IPR051535">
    <property type="entry name" value="Siderophore_ABC-ATPase"/>
</dbReference>
<dbReference type="InterPro" id="IPR003593">
    <property type="entry name" value="AAA+_ATPase"/>
</dbReference>
<evidence type="ECO:0000256" key="2">
    <source>
        <dbReference type="ARBA" id="ARBA00022448"/>
    </source>
</evidence>
<dbReference type="SMART" id="SM00382">
    <property type="entry name" value="AAA"/>
    <property type="match status" value="1"/>
</dbReference>
<protein>
    <submittedName>
        <fullName evidence="11">ABC transporter ATP-binding protein</fullName>
    </submittedName>
</protein>
<keyword evidence="6 11" id="KW-0067">ATP-binding</keyword>
<keyword evidence="4" id="KW-0410">Iron transport</keyword>
<keyword evidence="2" id="KW-0813">Transport</keyword>
<dbReference type="EMBL" id="JANTEZ010000005">
    <property type="protein sequence ID" value="MCS5715691.1"/>
    <property type="molecule type" value="Genomic_DNA"/>
</dbReference>
<evidence type="ECO:0000313" key="11">
    <source>
        <dbReference type="EMBL" id="MCS5715691.1"/>
    </source>
</evidence>
<dbReference type="Pfam" id="PF00005">
    <property type="entry name" value="ABC_tran"/>
    <property type="match status" value="1"/>
</dbReference>
<evidence type="ECO:0000256" key="7">
    <source>
        <dbReference type="ARBA" id="ARBA00023004"/>
    </source>
</evidence>
<comment type="caution">
    <text evidence="11">The sequence shown here is derived from an EMBL/GenBank/DDBJ whole genome shotgun (WGS) entry which is preliminary data.</text>
</comment>